<dbReference type="Gene3D" id="3.30.160.670">
    <property type="match status" value="1"/>
</dbReference>
<dbReference type="PROSITE" id="PS51257">
    <property type="entry name" value="PROKAR_LIPOPROTEIN"/>
    <property type="match status" value="1"/>
</dbReference>
<feature type="signal peptide" evidence="1">
    <location>
        <begin position="1"/>
        <end position="21"/>
    </location>
</feature>
<sequence length="97" mass="11549">MRKYLLSFIVIVFITSCSSLTLDTDYDKSIDFSSLKTYRWHAQNKYNTASQQYLKVNNLMDQRIRSTINQQLKTQGYILESTKKVEFFSQLQCCDRR</sequence>
<protein>
    <recommendedName>
        <fullName evidence="2">DUF4136 domain-containing protein</fullName>
    </recommendedName>
</protein>
<feature type="domain" description="DUF4136" evidence="2">
    <location>
        <begin position="23"/>
        <end position="84"/>
    </location>
</feature>
<dbReference type="OrthoDB" id="329837at2"/>
<gene>
    <name evidence="3" type="ORF">BAZSYMA_ACONTIG32768_0</name>
</gene>
<dbReference type="Proteomes" id="UP000198988">
    <property type="component" value="Unassembled WGS sequence"/>
</dbReference>
<accession>A0A1H6MHE9</accession>
<proteinExistence type="predicted"/>
<keyword evidence="1" id="KW-0732">Signal</keyword>
<dbReference type="Pfam" id="PF13590">
    <property type="entry name" value="DUF4136"/>
    <property type="match status" value="1"/>
</dbReference>
<evidence type="ECO:0000259" key="2">
    <source>
        <dbReference type="Pfam" id="PF13590"/>
    </source>
</evidence>
<dbReference type="InterPro" id="IPR025411">
    <property type="entry name" value="DUF4136"/>
</dbReference>
<dbReference type="AlphaFoldDB" id="A0A1H6MHE9"/>
<evidence type="ECO:0000256" key="1">
    <source>
        <dbReference type="SAM" id="SignalP"/>
    </source>
</evidence>
<evidence type="ECO:0000313" key="4">
    <source>
        <dbReference type="Proteomes" id="UP000198988"/>
    </source>
</evidence>
<name>A0A1H6MHE9_9GAMM</name>
<dbReference type="EMBL" id="CDSC02000435">
    <property type="protein sequence ID" value="SEI01056.1"/>
    <property type="molecule type" value="Genomic_DNA"/>
</dbReference>
<dbReference type="RefSeq" id="WP_090717823.1">
    <property type="nucleotide sequence ID" value="NZ_CDSC02000435.1"/>
</dbReference>
<feature type="chain" id="PRO_5011547801" description="DUF4136 domain-containing protein" evidence="1">
    <location>
        <begin position="22"/>
        <end position="97"/>
    </location>
</feature>
<evidence type="ECO:0000313" key="3">
    <source>
        <dbReference type="EMBL" id="SEI01056.1"/>
    </source>
</evidence>
<organism evidence="3 4">
    <name type="scientific">Bathymodiolus azoricus thioautotrophic gill symbiont</name>
    <dbReference type="NCBI Taxonomy" id="235205"/>
    <lineage>
        <taxon>Bacteria</taxon>
        <taxon>Pseudomonadati</taxon>
        <taxon>Pseudomonadota</taxon>
        <taxon>Gammaproteobacteria</taxon>
        <taxon>sulfur-oxidizing symbionts</taxon>
    </lineage>
</organism>
<reference evidence="4" key="1">
    <citation type="submission" date="2016-06" db="EMBL/GenBank/DDBJ databases">
        <authorList>
            <person name="Petersen J."/>
            <person name="Sayavedra L."/>
        </authorList>
    </citation>
    <scope>NUCLEOTIDE SEQUENCE [LARGE SCALE GENOMIC DNA]</scope>
    <source>
        <strain evidence="4">BazSymA</strain>
    </source>
</reference>